<evidence type="ECO:0000313" key="3">
    <source>
        <dbReference type="EMBL" id="VFJ75638.1"/>
    </source>
</evidence>
<dbReference type="GO" id="GO:0006289">
    <property type="term" value="P:nucleotide-excision repair"/>
    <property type="evidence" value="ECO:0007669"/>
    <property type="project" value="TreeGrafter"/>
</dbReference>
<dbReference type="Pfam" id="PF09369">
    <property type="entry name" value="MZB"/>
    <property type="match status" value="1"/>
</dbReference>
<dbReference type="InterPro" id="IPR027417">
    <property type="entry name" value="P-loop_NTPase"/>
</dbReference>
<dbReference type="GO" id="GO:0036297">
    <property type="term" value="P:interstrand cross-link repair"/>
    <property type="evidence" value="ECO:0007669"/>
    <property type="project" value="TreeGrafter"/>
</dbReference>
<evidence type="ECO:0000256" key="1">
    <source>
        <dbReference type="SAM" id="MobiDB-lite"/>
    </source>
</evidence>
<dbReference type="PANTHER" id="PTHR47957">
    <property type="entry name" value="ATP-DEPENDENT HELICASE HRQ1"/>
    <property type="match status" value="1"/>
</dbReference>
<keyword evidence="3" id="KW-0378">Hydrolase</keyword>
<gene>
    <name evidence="3" type="ORF">BECKFW1821C_GA0114237_10835</name>
</gene>
<feature type="domain" description="MrfA-like Zn-binding" evidence="2">
    <location>
        <begin position="584"/>
        <end position="669"/>
    </location>
</feature>
<dbReference type="AlphaFoldDB" id="A0A450U092"/>
<proteinExistence type="predicted"/>
<name>A0A450U092_9GAMM</name>
<sequence>MTALDPDSDPVFLARKGYYRKPAVAALATPPKQPMALIAAEHTAQLNAPQNEDTFSKAEENELLFQDVELVWEPRGRRATAIDVLSSTTTMEVGIDLGALSGVALRNMPPARANYQQRAGRRGNAIATVVAFGSADSHDEHYFSEPDGMIRGAVVDPKLTLDNKDIVRRHILAFLLQNYHQARLPNIEETKRHDLFSVLGTVSEFCSGAGILNRDNFAAWLTENEEVLRDRVDSWIPNELSPEDRDDLLINMREDCLGAIDNAIGFVPKGEQGSNGENESIKDESEGIPEIGDERQKLNISTLLDRLLYCGKLPRYAFPTDVAAFHIFDRDRSTPFRPIMRFAPQQGLPIALSQYAPGKQVWIAGKRYTSGAIYSVMKDERFNAWEARRRYLECEKCGFARTEDIEKIAQGDIQNCPACLSQGTFGPARNWMRPPGFAHPEDLDELTSPDEIPETSYATRAKLTMESPLENQGWLPVNDRIRVFSVRQHLLVSNTGPRNEGYSYCTKCGRIEAATAPKSTLSGSHRKPFPARDTEKNCEGGGLTRHLVLGTDFITDIALFSMRVESPIRLTPGDYRTDVALRTLSEALAKAACKLLEIEPGELMAEYRPALTQPGAEGLEAEIFLYDTLPGGAGFASQLPERGAELFQLALALMKTCPEDCDTSCYRCLRSFKNKFEHALLDRHVGAELLEYLVTGDLLPFDDRRLRNAIKLLHDDIERNGDNLVVEDNVSMDVPGAGKFTDPIYISRADGAKFAVIVSGPLEIDYPVDPIVDVAQGNPDILKIIHINELAIRGNLADATNDVLTKVRGPNFSHSLRSGT</sequence>
<reference evidence="3" key="1">
    <citation type="submission" date="2019-02" db="EMBL/GenBank/DDBJ databases">
        <authorList>
            <person name="Gruber-Vodicka R. H."/>
            <person name="Seah K. B. B."/>
        </authorList>
    </citation>
    <scope>NUCLEOTIDE SEQUENCE</scope>
    <source>
        <strain evidence="3">BECK_BZ131</strain>
    </source>
</reference>
<dbReference type="PANTHER" id="PTHR47957:SF3">
    <property type="entry name" value="ATP-DEPENDENT HELICASE HRQ1"/>
    <property type="match status" value="1"/>
</dbReference>
<accession>A0A450U092</accession>
<dbReference type="InterPro" id="IPR018973">
    <property type="entry name" value="MZB"/>
</dbReference>
<feature type="region of interest" description="Disordered" evidence="1">
    <location>
        <begin position="268"/>
        <end position="289"/>
    </location>
</feature>
<dbReference type="GO" id="GO:0043138">
    <property type="term" value="F:3'-5' DNA helicase activity"/>
    <property type="evidence" value="ECO:0007669"/>
    <property type="project" value="TreeGrafter"/>
</dbReference>
<protein>
    <submittedName>
        <fullName evidence="3">Helicase conserved C-terminal domain-containing protein</fullName>
    </submittedName>
</protein>
<keyword evidence="3" id="KW-0347">Helicase</keyword>
<dbReference type="EMBL" id="CAADFE010000083">
    <property type="protein sequence ID" value="VFJ75638.1"/>
    <property type="molecule type" value="Genomic_DNA"/>
</dbReference>
<keyword evidence="3" id="KW-0547">Nucleotide-binding</keyword>
<dbReference type="Gene3D" id="3.40.50.300">
    <property type="entry name" value="P-loop containing nucleotide triphosphate hydrolases"/>
    <property type="match status" value="1"/>
</dbReference>
<keyword evidence="3" id="KW-0067">ATP-binding</keyword>
<dbReference type="SUPFAM" id="SSF52540">
    <property type="entry name" value="P-loop containing nucleoside triphosphate hydrolases"/>
    <property type="match status" value="1"/>
</dbReference>
<organism evidence="3">
    <name type="scientific">Candidatus Kentrum sp. FW</name>
    <dbReference type="NCBI Taxonomy" id="2126338"/>
    <lineage>
        <taxon>Bacteria</taxon>
        <taxon>Pseudomonadati</taxon>
        <taxon>Pseudomonadota</taxon>
        <taxon>Gammaproteobacteria</taxon>
        <taxon>Candidatus Kentrum</taxon>
    </lineage>
</organism>
<evidence type="ECO:0000259" key="2">
    <source>
        <dbReference type="Pfam" id="PF09369"/>
    </source>
</evidence>